<protein>
    <submittedName>
        <fullName evidence="1">Uncharacterized protein</fullName>
    </submittedName>
</protein>
<sequence>MSNAFADADWKRWAYMFEEGGFEIYESTTKEYVIKDIYDEPDGPSKHMLDVREVLDEIKTKFYELEAGTVDWEDDVRERVSAQWVGRGLYRAEIIFLLRTSVYAAV</sequence>
<dbReference type="RefSeq" id="XP_037168023.1">
    <property type="nucleotide sequence ID" value="XM_037305158.1"/>
</dbReference>
<gene>
    <name evidence="1" type="ORF">HO173_003230</name>
</gene>
<dbReference type="EMBL" id="JACCJC010000008">
    <property type="protein sequence ID" value="KAF6238724.1"/>
    <property type="molecule type" value="Genomic_DNA"/>
</dbReference>
<evidence type="ECO:0000313" key="2">
    <source>
        <dbReference type="Proteomes" id="UP000578531"/>
    </source>
</evidence>
<keyword evidence="2" id="KW-1185">Reference proteome</keyword>
<dbReference type="AlphaFoldDB" id="A0A8H6L7P7"/>
<reference evidence="1 2" key="1">
    <citation type="journal article" date="2020" name="Genomics">
        <title>Complete, high-quality genomes from long-read metagenomic sequencing of two wolf lichen thalli reveals enigmatic genome architecture.</title>
        <authorList>
            <person name="McKenzie S.K."/>
            <person name="Walston R.F."/>
            <person name="Allen J.L."/>
        </authorList>
    </citation>
    <scope>NUCLEOTIDE SEQUENCE [LARGE SCALE GENOMIC DNA]</scope>
    <source>
        <strain evidence="1">WasteWater2</strain>
    </source>
</reference>
<accession>A0A8H6L7P7</accession>
<proteinExistence type="predicted"/>
<dbReference type="OrthoDB" id="5423491at2759"/>
<name>A0A8H6L7P7_9LECA</name>
<dbReference type="GeneID" id="59284899"/>
<evidence type="ECO:0000313" key="1">
    <source>
        <dbReference type="EMBL" id="KAF6238724.1"/>
    </source>
</evidence>
<organism evidence="1 2">
    <name type="scientific">Letharia columbiana</name>
    <dbReference type="NCBI Taxonomy" id="112416"/>
    <lineage>
        <taxon>Eukaryota</taxon>
        <taxon>Fungi</taxon>
        <taxon>Dikarya</taxon>
        <taxon>Ascomycota</taxon>
        <taxon>Pezizomycotina</taxon>
        <taxon>Lecanoromycetes</taxon>
        <taxon>OSLEUM clade</taxon>
        <taxon>Lecanoromycetidae</taxon>
        <taxon>Lecanorales</taxon>
        <taxon>Lecanorineae</taxon>
        <taxon>Parmeliaceae</taxon>
        <taxon>Letharia</taxon>
    </lineage>
</organism>
<comment type="caution">
    <text evidence="1">The sequence shown here is derived from an EMBL/GenBank/DDBJ whole genome shotgun (WGS) entry which is preliminary data.</text>
</comment>
<dbReference type="Proteomes" id="UP000578531">
    <property type="component" value="Unassembled WGS sequence"/>
</dbReference>